<dbReference type="CDD" id="cd00838">
    <property type="entry name" value="MPP_superfamily"/>
    <property type="match status" value="1"/>
</dbReference>
<evidence type="ECO:0000313" key="3">
    <source>
        <dbReference type="EMBL" id="XAH76378.1"/>
    </source>
</evidence>
<organism evidence="3 4">
    <name type="scientific">Kineothrix sedimenti</name>
    <dbReference type="NCBI Taxonomy" id="3123317"/>
    <lineage>
        <taxon>Bacteria</taxon>
        <taxon>Bacillati</taxon>
        <taxon>Bacillota</taxon>
        <taxon>Clostridia</taxon>
        <taxon>Lachnospirales</taxon>
        <taxon>Lachnospiraceae</taxon>
        <taxon>Kineothrix</taxon>
    </lineage>
</organism>
<sequence>MEFEGHPPFLICHGSPYQVNEKMIPNSDRIFEILEASETGLIICGHTHRQNKTIYNKKTALNPGSVGMPLLSEGRTQFLILSSHERGWQEEFISLEYEVDEVIADMRKDKLMVHAPYWSHVAERVLRNGRISNTQVLDRAMALCKEAVGECVWPHISEKYWEQAIRELYAE</sequence>
<dbReference type="InterPro" id="IPR029052">
    <property type="entry name" value="Metallo-depent_PP-like"/>
</dbReference>
<dbReference type="SUPFAM" id="SSF56300">
    <property type="entry name" value="Metallo-dependent phosphatases"/>
    <property type="match status" value="1"/>
</dbReference>
<protein>
    <submittedName>
        <fullName evidence="3">Metallophosphoesterase family protein</fullName>
    </submittedName>
</protein>
<dbReference type="InterPro" id="IPR024654">
    <property type="entry name" value="Calcineurin-like_PHP_lpxH"/>
</dbReference>
<comment type="similarity">
    <text evidence="1">Belongs to the metallophosphoesterase superfamily. YfcE family.</text>
</comment>
<dbReference type="EMBL" id="CP146256">
    <property type="protein sequence ID" value="XAH76378.1"/>
    <property type="molecule type" value="Genomic_DNA"/>
</dbReference>
<reference evidence="3 4" key="1">
    <citation type="submission" date="2024-02" db="EMBL/GenBank/DDBJ databases">
        <title>Bacterial strain from lacustrine sediment.</title>
        <authorList>
            <person name="Petit C."/>
            <person name="Fadhlaoui K."/>
        </authorList>
    </citation>
    <scope>NUCLEOTIDE SEQUENCE [LARGE SCALE GENOMIC DNA]</scope>
    <source>
        <strain evidence="3 4">IPX-CK</strain>
    </source>
</reference>
<dbReference type="Pfam" id="PF12850">
    <property type="entry name" value="Metallophos_2"/>
    <property type="match status" value="1"/>
</dbReference>
<dbReference type="Gene3D" id="3.60.21.10">
    <property type="match status" value="1"/>
</dbReference>
<keyword evidence="4" id="KW-1185">Reference proteome</keyword>
<evidence type="ECO:0000313" key="4">
    <source>
        <dbReference type="Proteomes" id="UP001451571"/>
    </source>
</evidence>
<name>A0ABZ3F462_9FIRM</name>
<evidence type="ECO:0000259" key="2">
    <source>
        <dbReference type="Pfam" id="PF12850"/>
    </source>
</evidence>
<evidence type="ECO:0000256" key="1">
    <source>
        <dbReference type="ARBA" id="ARBA00008950"/>
    </source>
</evidence>
<accession>A0ABZ3F462</accession>
<gene>
    <name evidence="3" type="ORF">V6984_07415</name>
</gene>
<dbReference type="Proteomes" id="UP001451571">
    <property type="component" value="Chromosome"/>
</dbReference>
<feature type="domain" description="Calcineurin-like phosphoesterase" evidence="2">
    <location>
        <begin position="8"/>
        <end position="81"/>
    </location>
</feature>
<proteinExistence type="inferred from homology"/>